<keyword evidence="7" id="KW-1185">Reference proteome</keyword>
<dbReference type="PROSITE" id="PS50977">
    <property type="entry name" value="HTH_TETR_2"/>
    <property type="match status" value="1"/>
</dbReference>
<evidence type="ECO:0000256" key="4">
    <source>
        <dbReference type="PROSITE-ProRule" id="PRU00335"/>
    </source>
</evidence>
<gene>
    <name evidence="6" type="ORF">SAMN05421748_105213</name>
</gene>
<evidence type="ECO:0000256" key="3">
    <source>
        <dbReference type="ARBA" id="ARBA00023163"/>
    </source>
</evidence>
<dbReference type="AlphaFoldDB" id="A0A285HRS7"/>
<dbReference type="GO" id="GO:0003700">
    <property type="term" value="F:DNA-binding transcription factor activity"/>
    <property type="evidence" value="ECO:0007669"/>
    <property type="project" value="TreeGrafter"/>
</dbReference>
<dbReference type="PRINTS" id="PR00455">
    <property type="entry name" value="HTHTETR"/>
</dbReference>
<keyword evidence="2 4" id="KW-0238">DNA-binding</keyword>
<dbReference type="Pfam" id="PF00440">
    <property type="entry name" value="TetR_N"/>
    <property type="match status" value="1"/>
</dbReference>
<accession>A0A285HRS7</accession>
<feature type="DNA-binding region" description="H-T-H motif" evidence="4">
    <location>
        <begin position="45"/>
        <end position="64"/>
    </location>
</feature>
<name>A0A285HRS7_9ACTN</name>
<dbReference type="Proteomes" id="UP000219612">
    <property type="component" value="Unassembled WGS sequence"/>
</dbReference>
<sequence length="209" mass="22144">MSCTERAPMTTARGTRRAQAAAETRELILSAAQRCFAEGGYAGATINDIAAAAGVAVATVYTSVGGKPVLLEQLVRRGMEDAAVAESLDRVARAETGAEVVLAIAEGTGAAYHRHASVIALLLDTASHEPVAQRLRAEAVEAYRAALAAAAERLEQLGVLGVDRERATDVLWYFFGLYAWPRVLQDATWGPDEAAAWLHATAVRALVKD</sequence>
<dbReference type="PANTHER" id="PTHR30055">
    <property type="entry name" value="HTH-TYPE TRANSCRIPTIONAL REGULATOR RUTR"/>
    <property type="match status" value="1"/>
</dbReference>
<dbReference type="InterPro" id="IPR001647">
    <property type="entry name" value="HTH_TetR"/>
</dbReference>
<keyword evidence="3" id="KW-0804">Transcription</keyword>
<evidence type="ECO:0000256" key="2">
    <source>
        <dbReference type="ARBA" id="ARBA00023125"/>
    </source>
</evidence>
<organism evidence="6 7">
    <name type="scientific">Paractinoplanes atraurantiacus</name>
    <dbReference type="NCBI Taxonomy" id="1036182"/>
    <lineage>
        <taxon>Bacteria</taxon>
        <taxon>Bacillati</taxon>
        <taxon>Actinomycetota</taxon>
        <taxon>Actinomycetes</taxon>
        <taxon>Micromonosporales</taxon>
        <taxon>Micromonosporaceae</taxon>
        <taxon>Paractinoplanes</taxon>
    </lineage>
</organism>
<dbReference type="OrthoDB" id="4823039at2"/>
<dbReference type="Gene3D" id="1.10.357.10">
    <property type="entry name" value="Tetracycline Repressor, domain 2"/>
    <property type="match status" value="1"/>
</dbReference>
<evidence type="ECO:0000256" key="1">
    <source>
        <dbReference type="ARBA" id="ARBA00023015"/>
    </source>
</evidence>
<dbReference type="Gene3D" id="1.10.10.60">
    <property type="entry name" value="Homeodomain-like"/>
    <property type="match status" value="1"/>
</dbReference>
<protein>
    <submittedName>
        <fullName evidence="6">DNA-binding transcriptional regulator, AcrR family</fullName>
    </submittedName>
</protein>
<evidence type="ECO:0000259" key="5">
    <source>
        <dbReference type="PROSITE" id="PS50977"/>
    </source>
</evidence>
<dbReference type="PANTHER" id="PTHR30055:SF234">
    <property type="entry name" value="HTH-TYPE TRANSCRIPTIONAL REGULATOR BETI"/>
    <property type="match status" value="1"/>
</dbReference>
<evidence type="ECO:0000313" key="7">
    <source>
        <dbReference type="Proteomes" id="UP000219612"/>
    </source>
</evidence>
<evidence type="ECO:0000313" key="6">
    <source>
        <dbReference type="EMBL" id="SNY38375.1"/>
    </source>
</evidence>
<dbReference type="InterPro" id="IPR050109">
    <property type="entry name" value="HTH-type_TetR-like_transc_reg"/>
</dbReference>
<dbReference type="InterPro" id="IPR009057">
    <property type="entry name" value="Homeodomain-like_sf"/>
</dbReference>
<keyword evidence="1" id="KW-0805">Transcription regulation</keyword>
<feature type="domain" description="HTH tetR-type" evidence="5">
    <location>
        <begin position="22"/>
        <end position="82"/>
    </location>
</feature>
<dbReference type="EMBL" id="OBDY01000005">
    <property type="protein sequence ID" value="SNY38375.1"/>
    <property type="molecule type" value="Genomic_DNA"/>
</dbReference>
<proteinExistence type="predicted"/>
<dbReference type="SUPFAM" id="SSF46689">
    <property type="entry name" value="Homeodomain-like"/>
    <property type="match status" value="1"/>
</dbReference>
<dbReference type="GO" id="GO:0000976">
    <property type="term" value="F:transcription cis-regulatory region binding"/>
    <property type="evidence" value="ECO:0007669"/>
    <property type="project" value="TreeGrafter"/>
</dbReference>
<reference evidence="6 7" key="1">
    <citation type="submission" date="2017-09" db="EMBL/GenBank/DDBJ databases">
        <authorList>
            <person name="Ehlers B."/>
            <person name="Leendertz F.H."/>
        </authorList>
    </citation>
    <scope>NUCLEOTIDE SEQUENCE [LARGE SCALE GENOMIC DNA]</scope>
    <source>
        <strain evidence="6 7">CGMCC 4.6857</strain>
    </source>
</reference>